<evidence type="ECO:0000256" key="5">
    <source>
        <dbReference type="ARBA" id="ARBA00022618"/>
    </source>
</evidence>
<evidence type="ECO:0000256" key="1">
    <source>
        <dbReference type="ARBA" id="ARBA00000971"/>
    </source>
</evidence>
<dbReference type="PROSITE" id="PS50059">
    <property type="entry name" value="FKBP_PPIASE"/>
    <property type="match status" value="1"/>
</dbReference>
<comment type="subcellular location">
    <subcellularLocation>
        <location evidence="11">Cytoplasm</location>
    </subcellularLocation>
    <text evidence="11">About half TF is bound to the ribosome near the polypeptide exit tunnel while the other half is free in the cytoplasm.</text>
</comment>
<evidence type="ECO:0000256" key="7">
    <source>
        <dbReference type="ARBA" id="ARBA00023186"/>
    </source>
</evidence>
<dbReference type="Pfam" id="PF00254">
    <property type="entry name" value="FKBP_C"/>
    <property type="match status" value="1"/>
</dbReference>
<dbReference type="InterPro" id="IPR036611">
    <property type="entry name" value="Trigger_fac_ribosome-bd_sf"/>
</dbReference>
<accession>A0A6S6TRB4</accession>
<sequence length="451" mass="50024">MQVSVENTGNIERKMTVTLPADRVEQEVDKRLKSMRGRVRIDGFRPGKVPFTVVKQRYGASVHQEVVGDVLQESFGEASAKEELRVAGLPSIDMGSMQLGEPLEYTATFQVYPEFEVADVSELEVTRPTAEIGEADIDKMVDVIRDQQKVWNDVERAAADKDQVKVDFVGSVDGELFEGGSAEDFVVELGAGRMLPDFEAALIGMSAGEEKEADVAFPEGYQAENLAGKTAQFKLTLKLVQESAQPELDEEFIKQFGVEDGSVETFRSEVKNNMQRELSNALKSGIKQQVMDGLSELHDIELPTALITDEVKHVRDEFVQNMKSQGMEGASADNLPDDLFKPQAERRVKLGLIVGEVIRQKEMQRDPARVEAMLDTLAASYEDPNALIEYYRTNPQAMQTVEAAVMEEMIVDWVIETAKVTDEPSDFDSIMNPKKEEVAEEAEGGTEEAVA</sequence>
<keyword evidence="7 11" id="KW-0143">Chaperone</keyword>
<dbReference type="InterPro" id="IPR027304">
    <property type="entry name" value="Trigger_fact/SurA_dom_sf"/>
</dbReference>
<dbReference type="InterPro" id="IPR008881">
    <property type="entry name" value="Trigger_fac_ribosome-bd_bac"/>
</dbReference>
<dbReference type="InterPro" id="IPR008880">
    <property type="entry name" value="Trigger_fac_C"/>
</dbReference>
<dbReference type="Pfam" id="PF05697">
    <property type="entry name" value="Trigger_N"/>
    <property type="match status" value="1"/>
</dbReference>
<dbReference type="GO" id="GO:0015031">
    <property type="term" value="P:protein transport"/>
    <property type="evidence" value="ECO:0007669"/>
    <property type="project" value="UniProtKB-UniRule"/>
</dbReference>
<comment type="catalytic activity">
    <reaction evidence="1 11 12">
        <text>[protein]-peptidylproline (omega=180) = [protein]-peptidylproline (omega=0)</text>
        <dbReference type="Rhea" id="RHEA:16237"/>
        <dbReference type="Rhea" id="RHEA-COMP:10747"/>
        <dbReference type="Rhea" id="RHEA-COMP:10748"/>
        <dbReference type="ChEBI" id="CHEBI:83833"/>
        <dbReference type="ChEBI" id="CHEBI:83834"/>
        <dbReference type="EC" id="5.2.1.8"/>
    </reaction>
</comment>
<dbReference type="PANTHER" id="PTHR30560">
    <property type="entry name" value="TRIGGER FACTOR CHAPERONE AND PEPTIDYL-PROLYL CIS/TRANS ISOMERASE"/>
    <property type="match status" value="1"/>
</dbReference>
<feature type="domain" description="PPIase FKBP-type" evidence="15">
    <location>
        <begin position="161"/>
        <end position="243"/>
    </location>
</feature>
<keyword evidence="11" id="KW-0963">Cytoplasm</keyword>
<dbReference type="AlphaFoldDB" id="A0A6S6TRB4"/>
<dbReference type="Gene3D" id="1.10.3120.10">
    <property type="entry name" value="Trigger factor, C-terminal domain"/>
    <property type="match status" value="1"/>
</dbReference>
<dbReference type="InterPro" id="IPR005215">
    <property type="entry name" value="Trig_fac"/>
</dbReference>
<keyword evidence="9 11" id="KW-0131">Cell cycle</keyword>
<dbReference type="EC" id="5.2.1.8" evidence="3 11"/>
<comment type="function">
    <text evidence="11">Involved in protein export. Acts as a chaperone by maintaining the newly synthesized protein in an open conformation. Functions as a peptidyl-prolyl cis-trans isomerase.</text>
</comment>
<dbReference type="Pfam" id="PF05698">
    <property type="entry name" value="Trigger_C"/>
    <property type="match status" value="1"/>
</dbReference>
<name>A0A6S6TRB4_9GAMM</name>
<dbReference type="GO" id="GO:0005737">
    <property type="term" value="C:cytoplasm"/>
    <property type="evidence" value="ECO:0007669"/>
    <property type="project" value="UniProtKB-SubCell"/>
</dbReference>
<dbReference type="GO" id="GO:0051083">
    <property type="term" value="P:'de novo' cotranslational protein folding"/>
    <property type="evidence" value="ECO:0007669"/>
    <property type="project" value="TreeGrafter"/>
</dbReference>
<dbReference type="InterPro" id="IPR037041">
    <property type="entry name" value="Trigger_fac_C_sf"/>
</dbReference>
<evidence type="ECO:0000256" key="6">
    <source>
        <dbReference type="ARBA" id="ARBA00023110"/>
    </source>
</evidence>
<dbReference type="PANTHER" id="PTHR30560:SF3">
    <property type="entry name" value="TRIGGER FACTOR-LIKE PROTEIN TIG, CHLOROPLASTIC"/>
    <property type="match status" value="1"/>
</dbReference>
<evidence type="ECO:0000256" key="4">
    <source>
        <dbReference type="ARBA" id="ARBA00016902"/>
    </source>
</evidence>
<organism evidence="16">
    <name type="scientific">uncultured Thiotrichaceae bacterium</name>
    <dbReference type="NCBI Taxonomy" id="298394"/>
    <lineage>
        <taxon>Bacteria</taxon>
        <taxon>Pseudomonadati</taxon>
        <taxon>Pseudomonadota</taxon>
        <taxon>Gammaproteobacteria</taxon>
        <taxon>Thiotrichales</taxon>
        <taxon>Thiotrichaceae</taxon>
        <taxon>environmental samples</taxon>
    </lineage>
</organism>
<dbReference type="FunFam" id="3.10.50.40:FF:000001">
    <property type="entry name" value="Trigger factor"/>
    <property type="match status" value="1"/>
</dbReference>
<dbReference type="SUPFAM" id="SSF54534">
    <property type="entry name" value="FKBP-like"/>
    <property type="match status" value="1"/>
</dbReference>
<dbReference type="NCBIfam" id="TIGR00115">
    <property type="entry name" value="tig"/>
    <property type="match status" value="1"/>
</dbReference>
<dbReference type="GO" id="GO:0043335">
    <property type="term" value="P:protein unfolding"/>
    <property type="evidence" value="ECO:0007669"/>
    <property type="project" value="TreeGrafter"/>
</dbReference>
<dbReference type="SUPFAM" id="SSF109998">
    <property type="entry name" value="Triger factor/SurA peptide-binding domain-like"/>
    <property type="match status" value="1"/>
</dbReference>
<proteinExistence type="inferred from homology"/>
<feature type="compositionally biased region" description="Acidic residues" evidence="14">
    <location>
        <begin position="438"/>
        <end position="451"/>
    </location>
</feature>
<evidence type="ECO:0000259" key="15">
    <source>
        <dbReference type="PROSITE" id="PS50059"/>
    </source>
</evidence>
<evidence type="ECO:0000256" key="12">
    <source>
        <dbReference type="PROSITE-ProRule" id="PRU00277"/>
    </source>
</evidence>
<dbReference type="InterPro" id="IPR001179">
    <property type="entry name" value="PPIase_FKBP_dom"/>
</dbReference>
<dbReference type="HAMAP" id="MF_00303">
    <property type="entry name" value="Trigger_factor_Tig"/>
    <property type="match status" value="1"/>
</dbReference>
<evidence type="ECO:0000256" key="2">
    <source>
        <dbReference type="ARBA" id="ARBA00005464"/>
    </source>
</evidence>
<evidence type="ECO:0000313" key="16">
    <source>
        <dbReference type="EMBL" id="CAA6821974.1"/>
    </source>
</evidence>
<dbReference type="Gene3D" id="3.30.70.1050">
    <property type="entry name" value="Trigger factor ribosome-binding domain"/>
    <property type="match status" value="1"/>
</dbReference>
<dbReference type="InterPro" id="IPR046357">
    <property type="entry name" value="PPIase_dom_sf"/>
</dbReference>
<dbReference type="SUPFAM" id="SSF102735">
    <property type="entry name" value="Trigger factor ribosome-binding domain"/>
    <property type="match status" value="1"/>
</dbReference>
<keyword evidence="6 11" id="KW-0697">Rotamase</keyword>
<keyword evidence="5 11" id="KW-0132">Cell division</keyword>
<dbReference type="GO" id="GO:0003755">
    <property type="term" value="F:peptidyl-prolyl cis-trans isomerase activity"/>
    <property type="evidence" value="ECO:0007669"/>
    <property type="project" value="UniProtKB-UniRule"/>
</dbReference>
<dbReference type="GO" id="GO:0043022">
    <property type="term" value="F:ribosome binding"/>
    <property type="evidence" value="ECO:0007669"/>
    <property type="project" value="TreeGrafter"/>
</dbReference>
<keyword evidence="8 11" id="KW-0413">Isomerase</keyword>
<dbReference type="Gene3D" id="3.10.50.40">
    <property type="match status" value="1"/>
</dbReference>
<evidence type="ECO:0000256" key="9">
    <source>
        <dbReference type="ARBA" id="ARBA00023306"/>
    </source>
</evidence>
<dbReference type="EMBL" id="CACVAT010000363">
    <property type="protein sequence ID" value="CAA6821974.1"/>
    <property type="molecule type" value="Genomic_DNA"/>
</dbReference>
<comment type="similarity">
    <text evidence="2 11 13">Belongs to the FKBP-type PPIase family. Tig subfamily.</text>
</comment>
<dbReference type="PIRSF" id="PIRSF003095">
    <property type="entry name" value="Trigger_factor"/>
    <property type="match status" value="1"/>
</dbReference>
<evidence type="ECO:0000256" key="14">
    <source>
        <dbReference type="SAM" id="MobiDB-lite"/>
    </source>
</evidence>
<feature type="region of interest" description="Disordered" evidence="14">
    <location>
        <begin position="424"/>
        <end position="451"/>
    </location>
</feature>
<gene>
    <name evidence="11" type="primary">tig</name>
    <name evidence="16" type="ORF">HELGO_WM15926</name>
</gene>
<evidence type="ECO:0000256" key="3">
    <source>
        <dbReference type="ARBA" id="ARBA00013194"/>
    </source>
</evidence>
<evidence type="ECO:0000256" key="10">
    <source>
        <dbReference type="ARBA" id="ARBA00029986"/>
    </source>
</evidence>
<evidence type="ECO:0000256" key="8">
    <source>
        <dbReference type="ARBA" id="ARBA00023235"/>
    </source>
</evidence>
<reference evidence="16" key="1">
    <citation type="submission" date="2020-01" db="EMBL/GenBank/DDBJ databases">
        <authorList>
            <person name="Meier V. D."/>
            <person name="Meier V D."/>
        </authorList>
    </citation>
    <scope>NUCLEOTIDE SEQUENCE</scope>
    <source>
        <strain evidence="16">HLG_WM_MAG_09</strain>
    </source>
</reference>
<protein>
    <recommendedName>
        <fullName evidence="4 11">Trigger factor</fullName>
        <shortName evidence="11">TF</shortName>
        <ecNumber evidence="3 11">5.2.1.8</ecNumber>
    </recommendedName>
    <alternativeName>
        <fullName evidence="10 11">PPIase</fullName>
    </alternativeName>
</protein>
<evidence type="ECO:0000256" key="13">
    <source>
        <dbReference type="RuleBase" id="RU003914"/>
    </source>
</evidence>
<comment type="domain">
    <text evidence="11">Consists of 3 domains; the N-terminus binds the ribosome, the middle domain has PPIase activity, while the C-terminus has intrinsic chaperone activity on its own.</text>
</comment>
<dbReference type="GO" id="GO:0051301">
    <property type="term" value="P:cell division"/>
    <property type="evidence" value="ECO:0007669"/>
    <property type="project" value="UniProtKB-KW"/>
</dbReference>
<dbReference type="GO" id="GO:0044183">
    <property type="term" value="F:protein folding chaperone"/>
    <property type="evidence" value="ECO:0007669"/>
    <property type="project" value="TreeGrafter"/>
</dbReference>
<evidence type="ECO:0000256" key="11">
    <source>
        <dbReference type="HAMAP-Rule" id="MF_00303"/>
    </source>
</evidence>